<gene>
    <name evidence="19" type="ORF">FDQ92_06545</name>
</gene>
<feature type="binding site" evidence="15">
    <location>
        <begin position="34"/>
        <end position="41"/>
    </location>
    <ligand>
        <name>ATP</name>
        <dbReference type="ChEBI" id="CHEBI:30616"/>
    </ligand>
</feature>
<dbReference type="Gene3D" id="3.40.50.300">
    <property type="entry name" value="P-loop containing nucleotide triphosphate hydrolases"/>
    <property type="match status" value="4"/>
</dbReference>
<evidence type="ECO:0000256" key="1">
    <source>
        <dbReference type="ARBA" id="ARBA00022722"/>
    </source>
</evidence>
<protein>
    <recommendedName>
        <fullName evidence="12">DNA 3'-5' helicase</fullName>
        <ecNumber evidence="12">5.6.2.4</ecNumber>
    </recommendedName>
    <alternativeName>
        <fullName evidence="13">DNA 3'-5' helicase II</fullName>
    </alternativeName>
</protein>
<dbReference type="GO" id="GO:0003677">
    <property type="term" value="F:DNA binding"/>
    <property type="evidence" value="ECO:0007669"/>
    <property type="project" value="UniProtKB-KW"/>
</dbReference>
<evidence type="ECO:0000259" key="17">
    <source>
        <dbReference type="PROSITE" id="PS51198"/>
    </source>
</evidence>
<dbReference type="InterPro" id="IPR014017">
    <property type="entry name" value="DNA_helicase_UvrD-like_C"/>
</dbReference>
<dbReference type="Gene3D" id="3.90.320.10">
    <property type="match status" value="1"/>
</dbReference>
<dbReference type="PANTHER" id="PTHR11070:SF2">
    <property type="entry name" value="ATP-DEPENDENT DNA HELICASE SRS2"/>
    <property type="match status" value="1"/>
</dbReference>
<dbReference type="InterPro" id="IPR027417">
    <property type="entry name" value="P-loop_NTPase"/>
</dbReference>
<feature type="compositionally biased region" description="Basic and acidic residues" evidence="16">
    <location>
        <begin position="825"/>
        <end position="834"/>
    </location>
</feature>
<keyword evidence="8" id="KW-0238">DNA-binding</keyword>
<evidence type="ECO:0000259" key="18">
    <source>
        <dbReference type="PROSITE" id="PS51217"/>
    </source>
</evidence>
<dbReference type="GO" id="GO:0005524">
    <property type="term" value="F:ATP binding"/>
    <property type="evidence" value="ECO:0007669"/>
    <property type="project" value="UniProtKB-UniRule"/>
</dbReference>
<keyword evidence="20" id="KW-1185">Reference proteome</keyword>
<dbReference type="Pfam" id="PF00580">
    <property type="entry name" value="UvrD-helicase"/>
    <property type="match status" value="1"/>
</dbReference>
<evidence type="ECO:0000256" key="14">
    <source>
        <dbReference type="ARBA" id="ARBA00048988"/>
    </source>
</evidence>
<evidence type="ECO:0000256" key="2">
    <source>
        <dbReference type="ARBA" id="ARBA00022741"/>
    </source>
</evidence>
<comment type="catalytic activity">
    <reaction evidence="11">
        <text>Couples ATP hydrolysis with the unwinding of duplex DNA by translocating in the 3'-5' direction.</text>
        <dbReference type="EC" id="5.6.2.4"/>
    </reaction>
</comment>
<keyword evidence="9" id="KW-0234">DNA repair</keyword>
<dbReference type="PROSITE" id="PS51217">
    <property type="entry name" value="UVRD_HELICASE_CTER"/>
    <property type="match status" value="1"/>
</dbReference>
<evidence type="ECO:0000313" key="20">
    <source>
        <dbReference type="Proteomes" id="UP000298602"/>
    </source>
</evidence>
<proteinExistence type="predicted"/>
<keyword evidence="5 15" id="KW-0347">Helicase</keyword>
<dbReference type="SUPFAM" id="SSF52540">
    <property type="entry name" value="P-loop containing nucleoside triphosphate hydrolases"/>
    <property type="match status" value="1"/>
</dbReference>
<keyword evidence="4 15" id="KW-0378">Hydrolase</keyword>
<dbReference type="GO" id="GO:0000725">
    <property type="term" value="P:recombinational repair"/>
    <property type="evidence" value="ECO:0007669"/>
    <property type="project" value="TreeGrafter"/>
</dbReference>
<organism evidence="19 20">
    <name type="scientific">Desulfoglaeba alkanexedens ALDC</name>
    <dbReference type="NCBI Taxonomy" id="980445"/>
    <lineage>
        <taxon>Bacteria</taxon>
        <taxon>Pseudomonadati</taxon>
        <taxon>Thermodesulfobacteriota</taxon>
        <taxon>Syntrophobacteria</taxon>
        <taxon>Syntrophobacterales</taxon>
        <taxon>Syntrophobacteraceae</taxon>
        <taxon>Desulfoglaeba</taxon>
    </lineage>
</organism>
<evidence type="ECO:0000256" key="6">
    <source>
        <dbReference type="ARBA" id="ARBA00022839"/>
    </source>
</evidence>
<evidence type="ECO:0000256" key="8">
    <source>
        <dbReference type="ARBA" id="ARBA00023125"/>
    </source>
</evidence>
<evidence type="ECO:0000256" key="3">
    <source>
        <dbReference type="ARBA" id="ARBA00022763"/>
    </source>
</evidence>
<dbReference type="EC" id="5.6.2.4" evidence="12"/>
<evidence type="ECO:0000256" key="16">
    <source>
        <dbReference type="SAM" id="MobiDB-lite"/>
    </source>
</evidence>
<evidence type="ECO:0000256" key="9">
    <source>
        <dbReference type="ARBA" id="ARBA00023204"/>
    </source>
</evidence>
<evidence type="ECO:0000256" key="15">
    <source>
        <dbReference type="PROSITE-ProRule" id="PRU00560"/>
    </source>
</evidence>
<keyword evidence="7 15" id="KW-0067">ATP-binding</keyword>
<dbReference type="PANTHER" id="PTHR11070">
    <property type="entry name" value="UVRD / RECB / PCRA DNA HELICASE FAMILY MEMBER"/>
    <property type="match status" value="1"/>
</dbReference>
<dbReference type="InterPro" id="IPR011335">
    <property type="entry name" value="Restrct_endonuc-II-like"/>
</dbReference>
<dbReference type="AlphaFoldDB" id="A0A4P8L2D0"/>
<dbReference type="InterPro" id="IPR014016">
    <property type="entry name" value="UvrD-like_ATP-bd"/>
</dbReference>
<evidence type="ECO:0000256" key="13">
    <source>
        <dbReference type="ARBA" id="ARBA00034923"/>
    </source>
</evidence>
<dbReference type="InterPro" id="IPR000212">
    <property type="entry name" value="DNA_helicase_UvrD/REP"/>
</dbReference>
<evidence type="ECO:0000256" key="5">
    <source>
        <dbReference type="ARBA" id="ARBA00022806"/>
    </source>
</evidence>
<dbReference type="OrthoDB" id="9810135at2"/>
<reference evidence="19 20" key="2">
    <citation type="submission" date="2019-05" db="EMBL/GenBank/DDBJ databases">
        <authorList>
            <person name="Suflita J.M."/>
            <person name="Marks C.R."/>
        </authorList>
    </citation>
    <scope>NUCLEOTIDE SEQUENCE [LARGE SCALE GENOMIC DNA]</scope>
    <source>
        <strain evidence="19 20">ALDC</strain>
    </source>
</reference>
<sequence>MVGLRGSSVPDAQLADAAERRRAWSPDESFHLEAPAGSGKTSILTGRYLNLLARVRHPQNILALTFTNKAAAEMQERILGFLRMAQKGERPKNDHELELYILAEKALAKHRDRREILFSAGVLRIQTFHAFCYHLVTQAPLEADLPPGSRLLDENEQRRWLTETIDRTLLDLLERNPQDPHRQALENRLLFLNNQWPLLVREIETLMARREFVADLAALGDTNEIRRMVLRRTRLLVEAELADLEREFLASSLGLAWHRLRELLAASRAPVLDTLPEAPPGADWEELPGWHTIAETFLTKQGTLRQRFGPATGFPRGFSKSEAAAWIGDLPPHIVEALHRIRELPLQGGTPVDVESLRDLLLVFHAVLKDYNDQCRRQRVVDFSALETAALRLFEAASPSDLQLLLDHQIHHILVDEFQDTSFNQWRLLQGLCAEWPQDGSRTLFMVGDPKQSIYGFRKAEVRLFLEAKNGLPLDRFRRLPLENLTLRTNFRSTRRLIEWCNHLFGRTVMAEPRPEADEVPFVAAAPAPHRMNEPPGGEPVRLALFARFPDPEAARRREASWIGSQVRKIRETKGPDHTVGILLFARTHLAVYLEALHQRGIQVQVAEGFRLMERPEVNYLWQLARALVLPHDDLAWAALLRSPWLNLSLSDFVALSRREPEAWVEKIRTQAAEGGILQRFWDRLAEARRAAGRRPLAEVVESAWIALGGARATASTWGPRGLESCRRLLAVLGDSETGDPVRTLFRAENTLSETFEPLDPQSAHATVFMMTVHRAKGLEFDTVFLPYLDWDPVFRERGNKPPYLLERIPSRTRRHNGPDAESEDRDRHMLAIRPDRLHGDRDPIYERLHGLQLDRRRAEAKRLFYVAATRARENLFLSAVLGGQNGTRVPPESPLHWLDVHYRLRETLRLEEIAVSDKADADPPDALESGWTGGGDDFLVALEPVPEATSVPQAAPIKAHVLAPPAEFERERPALRVIQPSGLAQGDQDDAQATAHEAAPVPGDPNLWGTVVHRLLETAGTGGRLPDPEAVAAYIRGFGVIEADGVEEVASAALEEVRACLEDPWLQRLYAFPETQRRIEWPLEALHRPGVLYAGTVDLAATDGATWWVVDFKTTRPAPGTDVDGFLEFESRRHRAQIFAYREMVSKKQSISRDSVRAGIYFTYLRRWVELTKAD</sequence>
<keyword evidence="1" id="KW-0540">Nuclease</keyword>
<keyword evidence="6" id="KW-0269">Exonuclease</keyword>
<feature type="region of interest" description="Disordered" evidence="16">
    <location>
        <begin position="984"/>
        <end position="1005"/>
    </location>
</feature>
<evidence type="ECO:0000256" key="12">
    <source>
        <dbReference type="ARBA" id="ARBA00034808"/>
    </source>
</evidence>
<dbReference type="Pfam" id="PF13361">
    <property type="entry name" value="UvrD_C"/>
    <property type="match status" value="2"/>
</dbReference>
<dbReference type="GO" id="GO:0004527">
    <property type="term" value="F:exonuclease activity"/>
    <property type="evidence" value="ECO:0007669"/>
    <property type="project" value="UniProtKB-KW"/>
</dbReference>
<evidence type="ECO:0000256" key="10">
    <source>
        <dbReference type="ARBA" id="ARBA00023235"/>
    </source>
</evidence>
<dbReference type="KEGG" id="dax:FDQ92_06545"/>
<keyword evidence="3" id="KW-0227">DNA damage</keyword>
<dbReference type="InterPro" id="IPR038726">
    <property type="entry name" value="PDDEXK_AddAB-type"/>
</dbReference>
<feature type="domain" description="UvrD-like helicase ATP-binding" evidence="17">
    <location>
        <begin position="13"/>
        <end position="494"/>
    </location>
</feature>
<feature type="region of interest" description="Disordered" evidence="16">
    <location>
        <begin position="810"/>
        <end position="834"/>
    </location>
</feature>
<dbReference type="InterPro" id="IPR011604">
    <property type="entry name" value="PDDEXK-like_dom_sf"/>
</dbReference>
<evidence type="ECO:0000256" key="4">
    <source>
        <dbReference type="ARBA" id="ARBA00022801"/>
    </source>
</evidence>
<dbReference type="Gene3D" id="1.10.486.10">
    <property type="entry name" value="PCRA, domain 4"/>
    <property type="match status" value="1"/>
</dbReference>
<keyword evidence="2 15" id="KW-0547">Nucleotide-binding</keyword>
<feature type="domain" description="UvrD-like helicase C-terminal" evidence="18">
    <location>
        <begin position="520"/>
        <end position="778"/>
    </location>
</feature>
<dbReference type="EMBL" id="CP040098">
    <property type="protein sequence ID" value="QCQ21864.1"/>
    <property type="molecule type" value="Genomic_DNA"/>
</dbReference>
<reference evidence="19 20" key="1">
    <citation type="submission" date="2019-05" db="EMBL/GenBank/DDBJ databases">
        <title>The Complete Genome Sequence of the n-alkane-degrading Desulfoglaeba alkanexedens ALDC reveals multiple alkylsuccinate synthase gene clusters.</title>
        <authorList>
            <person name="Callaghan A.V."/>
            <person name="Davidova I.A."/>
            <person name="Duncan K.E."/>
            <person name="Morris B."/>
            <person name="McInerney M.J."/>
        </authorList>
    </citation>
    <scope>NUCLEOTIDE SEQUENCE [LARGE SCALE GENOMIC DNA]</scope>
    <source>
        <strain evidence="19 20">ALDC</strain>
    </source>
</reference>
<dbReference type="GO" id="GO:0005829">
    <property type="term" value="C:cytosol"/>
    <property type="evidence" value="ECO:0007669"/>
    <property type="project" value="TreeGrafter"/>
</dbReference>
<dbReference type="PROSITE" id="PS51198">
    <property type="entry name" value="UVRD_HELICASE_ATP_BIND"/>
    <property type="match status" value="1"/>
</dbReference>
<dbReference type="Proteomes" id="UP000298602">
    <property type="component" value="Chromosome"/>
</dbReference>
<name>A0A4P8L2D0_9BACT</name>
<dbReference type="GO" id="GO:0043138">
    <property type="term" value="F:3'-5' DNA helicase activity"/>
    <property type="evidence" value="ECO:0007669"/>
    <property type="project" value="UniProtKB-EC"/>
</dbReference>
<dbReference type="Pfam" id="PF12705">
    <property type="entry name" value="PDDEXK_1"/>
    <property type="match status" value="1"/>
</dbReference>
<dbReference type="SUPFAM" id="SSF52980">
    <property type="entry name" value="Restriction endonuclease-like"/>
    <property type="match status" value="1"/>
</dbReference>
<comment type="catalytic activity">
    <reaction evidence="14">
        <text>ATP + H2O = ADP + phosphate + H(+)</text>
        <dbReference type="Rhea" id="RHEA:13065"/>
        <dbReference type="ChEBI" id="CHEBI:15377"/>
        <dbReference type="ChEBI" id="CHEBI:15378"/>
        <dbReference type="ChEBI" id="CHEBI:30616"/>
        <dbReference type="ChEBI" id="CHEBI:43474"/>
        <dbReference type="ChEBI" id="CHEBI:456216"/>
        <dbReference type="EC" id="5.6.2.4"/>
    </reaction>
</comment>
<evidence type="ECO:0000256" key="7">
    <source>
        <dbReference type="ARBA" id="ARBA00022840"/>
    </source>
</evidence>
<evidence type="ECO:0000256" key="11">
    <source>
        <dbReference type="ARBA" id="ARBA00034617"/>
    </source>
</evidence>
<keyword evidence="10" id="KW-0413">Isomerase</keyword>
<accession>A0A4P8L2D0</accession>
<evidence type="ECO:0000313" key="19">
    <source>
        <dbReference type="EMBL" id="QCQ21864.1"/>
    </source>
</evidence>
<dbReference type="RefSeq" id="WP_137423833.1">
    <property type="nucleotide sequence ID" value="NZ_CP040098.1"/>
</dbReference>